<keyword evidence="2" id="KW-1185">Reference proteome</keyword>
<protein>
    <recommendedName>
        <fullName evidence="3">ANTAR domain-containing protein</fullName>
    </recommendedName>
</protein>
<organism evidence="1 2">
    <name type="scientific">Streptomyces andamanensis</name>
    <dbReference type="NCBI Taxonomy" id="1565035"/>
    <lineage>
        <taxon>Bacteria</taxon>
        <taxon>Bacillati</taxon>
        <taxon>Actinomycetota</taxon>
        <taxon>Actinomycetes</taxon>
        <taxon>Kitasatosporales</taxon>
        <taxon>Streptomycetaceae</taxon>
        <taxon>Streptomyces</taxon>
    </lineage>
</organism>
<sequence>MTVTDRAQARLDEATDIVAIVGGVTRERARAVLRAMAAHTRIKEQHVAELVVEWAVSGRLPAELRRELGHQLDTGQGVPAAEPAG</sequence>
<reference evidence="2" key="1">
    <citation type="journal article" date="2019" name="Int. J. Syst. Evol. Microbiol.">
        <title>The Global Catalogue of Microorganisms (GCM) 10K type strain sequencing project: providing services to taxonomists for standard genome sequencing and annotation.</title>
        <authorList>
            <consortium name="The Broad Institute Genomics Platform"/>
            <consortium name="The Broad Institute Genome Sequencing Center for Infectious Disease"/>
            <person name="Wu L."/>
            <person name="Ma J."/>
        </authorList>
    </citation>
    <scope>NUCLEOTIDE SEQUENCE [LARGE SCALE GENOMIC DNA]</scope>
    <source>
        <strain evidence="2">PCU 347</strain>
    </source>
</reference>
<proteinExistence type="predicted"/>
<evidence type="ECO:0008006" key="3">
    <source>
        <dbReference type="Google" id="ProtNLM"/>
    </source>
</evidence>
<dbReference type="Proteomes" id="UP001595824">
    <property type="component" value="Unassembled WGS sequence"/>
</dbReference>
<gene>
    <name evidence="1" type="ORF">ACFPC0_34355</name>
</gene>
<evidence type="ECO:0000313" key="2">
    <source>
        <dbReference type="Proteomes" id="UP001595824"/>
    </source>
</evidence>
<dbReference type="RefSeq" id="WP_381744181.1">
    <property type="nucleotide sequence ID" value="NZ_JBHSDP010000029.1"/>
</dbReference>
<dbReference type="EMBL" id="JBHSDP010000029">
    <property type="protein sequence ID" value="MFC4332761.1"/>
    <property type="molecule type" value="Genomic_DNA"/>
</dbReference>
<accession>A0ABV8TQ04</accession>
<evidence type="ECO:0000313" key="1">
    <source>
        <dbReference type="EMBL" id="MFC4332761.1"/>
    </source>
</evidence>
<name>A0ABV8TQ04_9ACTN</name>
<comment type="caution">
    <text evidence="1">The sequence shown here is derived from an EMBL/GenBank/DDBJ whole genome shotgun (WGS) entry which is preliminary data.</text>
</comment>